<dbReference type="KEGG" id="acad:UA74_05835"/>
<protein>
    <recommendedName>
        <fullName evidence="4">LITAF domain-containing protein</fullName>
    </recommendedName>
</protein>
<proteinExistence type="predicted"/>
<keyword evidence="1" id="KW-0472">Membrane</keyword>
<keyword evidence="1" id="KW-0812">Transmembrane</keyword>
<name>A0AAC9L9D7_9PSEU</name>
<dbReference type="EMBL" id="CP016076">
    <property type="protein sequence ID" value="APU13241.1"/>
    <property type="molecule type" value="Genomic_DNA"/>
</dbReference>
<gene>
    <name evidence="2" type="ORF">UA74_05835</name>
</gene>
<dbReference type="Proteomes" id="UP000185511">
    <property type="component" value="Chromosome"/>
</dbReference>
<keyword evidence="3" id="KW-1185">Reference proteome</keyword>
<evidence type="ECO:0000313" key="3">
    <source>
        <dbReference type="Proteomes" id="UP000185511"/>
    </source>
</evidence>
<dbReference type="AlphaFoldDB" id="A0AAC9L9D7"/>
<sequence length="68" mass="7792">MGCRDCRFCTEPGIVQGGRKLALGLLYLVTLGVAWLLLAMVRVFQQRCPQCRHRLKFHARRADGSFRD</sequence>
<accession>A0AAC9L9D7</accession>
<evidence type="ECO:0000313" key="2">
    <source>
        <dbReference type="EMBL" id="APU13241.1"/>
    </source>
</evidence>
<evidence type="ECO:0008006" key="4">
    <source>
        <dbReference type="Google" id="ProtNLM"/>
    </source>
</evidence>
<organism evidence="2 3">
    <name type="scientific">Actinoalloteichus fjordicus</name>
    <dbReference type="NCBI Taxonomy" id="1612552"/>
    <lineage>
        <taxon>Bacteria</taxon>
        <taxon>Bacillati</taxon>
        <taxon>Actinomycetota</taxon>
        <taxon>Actinomycetes</taxon>
        <taxon>Pseudonocardiales</taxon>
        <taxon>Pseudonocardiaceae</taxon>
        <taxon>Actinoalloteichus</taxon>
    </lineage>
</organism>
<feature type="transmembrane region" description="Helical" evidence="1">
    <location>
        <begin position="21"/>
        <end position="44"/>
    </location>
</feature>
<evidence type="ECO:0000256" key="1">
    <source>
        <dbReference type="SAM" id="Phobius"/>
    </source>
</evidence>
<keyword evidence="1" id="KW-1133">Transmembrane helix</keyword>
<reference evidence="3" key="1">
    <citation type="submission" date="2016-06" db="EMBL/GenBank/DDBJ databases">
        <title>Complete genome sequence of Actinoalloteichus fjordicus DSM 46855 (=ADI127-17), type strain of the new species Actinoalloteichus fjordicus.</title>
        <authorList>
            <person name="Ruckert C."/>
            <person name="Nouioui I."/>
            <person name="Willmese J."/>
            <person name="van Wezel G."/>
            <person name="Klenk H.-P."/>
            <person name="Kalinowski J."/>
            <person name="Zotchev S.B."/>
        </authorList>
    </citation>
    <scope>NUCLEOTIDE SEQUENCE [LARGE SCALE GENOMIC DNA]</scope>
    <source>
        <strain evidence="3">ADI127-7</strain>
    </source>
</reference>